<dbReference type="EMBL" id="REGN01003036">
    <property type="protein sequence ID" value="RNA24859.1"/>
    <property type="molecule type" value="Genomic_DNA"/>
</dbReference>
<reference evidence="1 2" key="1">
    <citation type="journal article" date="2018" name="Sci. Rep.">
        <title>Genomic signatures of local adaptation to the degree of environmental predictability in rotifers.</title>
        <authorList>
            <person name="Franch-Gras L."/>
            <person name="Hahn C."/>
            <person name="Garcia-Roger E.M."/>
            <person name="Carmona M.J."/>
            <person name="Serra M."/>
            <person name="Gomez A."/>
        </authorList>
    </citation>
    <scope>NUCLEOTIDE SEQUENCE [LARGE SCALE GENOMIC DNA]</scope>
    <source>
        <strain evidence="1">HYR1</strain>
    </source>
</reference>
<dbReference type="Proteomes" id="UP000276133">
    <property type="component" value="Unassembled WGS sequence"/>
</dbReference>
<sequence length="117" mass="13945">MLRVEAKVRLFDTQQLFFPNEVSVCLQIKINKNENQNTKVMIRFTFISDIFNHLTGNNIFIYQSKLISIGRPQSVWNECYYFESMHALVMKEIKLFEIVAFISAKKELFIRIYLLIE</sequence>
<protein>
    <submittedName>
        <fullName evidence="1">Uncharacterized protein</fullName>
    </submittedName>
</protein>
<name>A0A3M7RN14_BRAPC</name>
<proteinExistence type="predicted"/>
<accession>A0A3M7RN14</accession>
<gene>
    <name evidence="1" type="ORF">BpHYR1_040661</name>
</gene>
<comment type="caution">
    <text evidence="1">The sequence shown here is derived from an EMBL/GenBank/DDBJ whole genome shotgun (WGS) entry which is preliminary data.</text>
</comment>
<keyword evidence="2" id="KW-1185">Reference proteome</keyword>
<evidence type="ECO:0000313" key="2">
    <source>
        <dbReference type="Proteomes" id="UP000276133"/>
    </source>
</evidence>
<evidence type="ECO:0000313" key="1">
    <source>
        <dbReference type="EMBL" id="RNA24859.1"/>
    </source>
</evidence>
<organism evidence="1 2">
    <name type="scientific">Brachionus plicatilis</name>
    <name type="common">Marine rotifer</name>
    <name type="synonym">Brachionus muelleri</name>
    <dbReference type="NCBI Taxonomy" id="10195"/>
    <lineage>
        <taxon>Eukaryota</taxon>
        <taxon>Metazoa</taxon>
        <taxon>Spiralia</taxon>
        <taxon>Gnathifera</taxon>
        <taxon>Rotifera</taxon>
        <taxon>Eurotatoria</taxon>
        <taxon>Monogononta</taxon>
        <taxon>Pseudotrocha</taxon>
        <taxon>Ploima</taxon>
        <taxon>Brachionidae</taxon>
        <taxon>Brachionus</taxon>
    </lineage>
</organism>
<dbReference type="AlphaFoldDB" id="A0A3M7RN14"/>